<protein>
    <submittedName>
        <fullName evidence="2">Uncharacterized protein</fullName>
    </submittedName>
</protein>
<dbReference type="AlphaFoldDB" id="A0AA37TKF7"/>
<evidence type="ECO:0000256" key="1">
    <source>
        <dbReference type="SAM" id="MobiDB-lite"/>
    </source>
</evidence>
<evidence type="ECO:0000313" key="2">
    <source>
        <dbReference type="EMBL" id="GLS69588.1"/>
    </source>
</evidence>
<comment type="caution">
    <text evidence="2">The sequence shown here is derived from an EMBL/GenBank/DDBJ whole genome shotgun (WGS) entry which is preliminary data.</text>
</comment>
<accession>A0AA37TKF7</accession>
<proteinExistence type="predicted"/>
<dbReference type="EMBL" id="BSPL01000011">
    <property type="protein sequence ID" value="GLS69588.1"/>
    <property type="molecule type" value="Genomic_DNA"/>
</dbReference>
<dbReference type="RefSeq" id="WP_238194684.1">
    <property type="nucleotide sequence ID" value="NZ_BPQZ01000002.1"/>
</dbReference>
<reference evidence="3" key="1">
    <citation type="journal article" date="2019" name="Int. J. Syst. Evol. Microbiol.">
        <title>The Global Catalogue of Microorganisms (GCM) 10K type strain sequencing project: providing services to taxonomists for standard genome sequencing and annotation.</title>
        <authorList>
            <consortium name="The Broad Institute Genomics Platform"/>
            <consortium name="The Broad Institute Genome Sequencing Center for Infectious Disease"/>
            <person name="Wu L."/>
            <person name="Ma J."/>
        </authorList>
    </citation>
    <scope>NUCLEOTIDE SEQUENCE [LARGE SCALE GENOMIC DNA]</scope>
    <source>
        <strain evidence="3">NBRC 103632</strain>
    </source>
</reference>
<sequence>MAGSKTHDLEIRTIEHKEGPNVPAGGGARIRNSPPRAPRSQSQQESRDHHKHNNAGQDGHGPQKHSPAEEKH</sequence>
<keyword evidence="3" id="KW-1185">Reference proteome</keyword>
<name>A0AA37TKF7_9HYPH</name>
<evidence type="ECO:0000313" key="3">
    <source>
        <dbReference type="Proteomes" id="UP001157440"/>
    </source>
</evidence>
<organism evidence="2 3">
    <name type="scientific">Methylobacterium tardum</name>
    <dbReference type="NCBI Taxonomy" id="374432"/>
    <lineage>
        <taxon>Bacteria</taxon>
        <taxon>Pseudomonadati</taxon>
        <taxon>Pseudomonadota</taxon>
        <taxon>Alphaproteobacteria</taxon>
        <taxon>Hyphomicrobiales</taxon>
        <taxon>Methylobacteriaceae</taxon>
        <taxon>Methylobacterium</taxon>
    </lineage>
</organism>
<dbReference type="Proteomes" id="UP001157440">
    <property type="component" value="Unassembled WGS sequence"/>
</dbReference>
<gene>
    <name evidence="2" type="ORF">GCM10007890_16010</name>
</gene>
<feature type="compositionally biased region" description="Basic and acidic residues" evidence="1">
    <location>
        <begin position="1"/>
        <end position="19"/>
    </location>
</feature>
<feature type="region of interest" description="Disordered" evidence="1">
    <location>
        <begin position="1"/>
        <end position="72"/>
    </location>
</feature>